<proteinExistence type="predicted"/>
<keyword evidence="2" id="KW-1133">Transmembrane helix</keyword>
<accession>A0A0X3PCA3</accession>
<reference evidence="3" key="1">
    <citation type="submission" date="2016-01" db="EMBL/GenBank/DDBJ databases">
        <title>Reference transcriptome for the parasite Schistocephalus solidus: insights into the molecular evolution of parasitism.</title>
        <authorList>
            <person name="Hebert F.O."/>
            <person name="Grambauer S."/>
            <person name="Barber I."/>
            <person name="Landry C.R."/>
            <person name="Aubin-Horth N."/>
        </authorList>
    </citation>
    <scope>NUCLEOTIDE SEQUENCE</scope>
</reference>
<feature type="region of interest" description="Disordered" evidence="1">
    <location>
        <begin position="99"/>
        <end position="120"/>
    </location>
</feature>
<name>A0A0X3PCA3_SCHSO</name>
<feature type="transmembrane region" description="Helical" evidence="2">
    <location>
        <begin position="253"/>
        <end position="280"/>
    </location>
</feature>
<feature type="compositionally biased region" description="Polar residues" evidence="1">
    <location>
        <begin position="369"/>
        <end position="393"/>
    </location>
</feature>
<evidence type="ECO:0000313" key="3">
    <source>
        <dbReference type="EMBL" id="JAP48950.1"/>
    </source>
</evidence>
<feature type="region of interest" description="Disordered" evidence="1">
    <location>
        <begin position="38"/>
        <end position="67"/>
    </location>
</feature>
<feature type="compositionally biased region" description="Low complexity" evidence="1">
    <location>
        <begin position="47"/>
        <end position="61"/>
    </location>
</feature>
<dbReference type="AlphaFoldDB" id="A0A0X3PCA3"/>
<keyword evidence="2" id="KW-0472">Membrane</keyword>
<sequence>MSAFTMATSETAGETVGVAVPPLQLGATRTPTTVLVPTQGSVSTSDPANSSANALSSTAPTVSAEDSAATTTFVTTMASLPTERHTVASDLVPSTLDTTSQIPQHSIPPVTENPDVPSSTTENIAVESTTVELSSIAPEKTTAAVPEMVNSAAAVVTVETTTDAPGSTLAMTTVGDLVSSTGPPGVNNDSLAVTTASATTPKQESSTFPPSVAGSESNGTWPTTENLTYPTTMRPNISGVLLLGPAGVPDWRLYLILISTIALALIVILLIGWILTCICMRRNYQRKTKKLLLSSVGRMPSYRNVDSRPQYPLTAWPTNRNSTGSCEDSVQHFVGDTEKPKGVPLGPRTGGITDTHNNRHGESDGCAVNSHTTSTPMAQRPYSQSEQGWQTPTLFMPPPSSIQAPQDQQNPSYHTLSSFQPAGGGGGGTWSDYDHSVGRRGVRAAEEGGPGASSLRMHPNMHRGLLAEMNAGVRLHPVAPQPPNPI</sequence>
<evidence type="ECO:0000256" key="1">
    <source>
        <dbReference type="SAM" id="MobiDB-lite"/>
    </source>
</evidence>
<dbReference type="EMBL" id="GEEE01014275">
    <property type="protein sequence ID" value="JAP48950.1"/>
    <property type="molecule type" value="Transcribed_RNA"/>
</dbReference>
<feature type="compositionally biased region" description="Polar residues" evidence="1">
    <location>
        <begin position="401"/>
        <end position="420"/>
    </location>
</feature>
<gene>
    <name evidence="3" type="ORF">TR87068</name>
</gene>
<evidence type="ECO:0000256" key="2">
    <source>
        <dbReference type="SAM" id="Phobius"/>
    </source>
</evidence>
<feature type="region of interest" description="Disordered" evidence="1">
    <location>
        <begin position="335"/>
        <end position="457"/>
    </location>
</feature>
<feature type="region of interest" description="Disordered" evidence="1">
    <location>
        <begin position="196"/>
        <end position="222"/>
    </location>
</feature>
<protein>
    <submittedName>
        <fullName evidence="3">Uncharacterized protein</fullName>
    </submittedName>
</protein>
<keyword evidence="2" id="KW-0812">Transmembrane</keyword>
<organism evidence="3">
    <name type="scientific">Schistocephalus solidus</name>
    <name type="common">Tapeworm</name>
    <dbReference type="NCBI Taxonomy" id="70667"/>
    <lineage>
        <taxon>Eukaryota</taxon>
        <taxon>Metazoa</taxon>
        <taxon>Spiralia</taxon>
        <taxon>Lophotrochozoa</taxon>
        <taxon>Platyhelminthes</taxon>
        <taxon>Cestoda</taxon>
        <taxon>Eucestoda</taxon>
        <taxon>Diphyllobothriidea</taxon>
        <taxon>Diphyllobothriidae</taxon>
        <taxon>Schistocephalus</taxon>
    </lineage>
</organism>